<dbReference type="RefSeq" id="WP_369778846.1">
    <property type="nucleotide sequence ID" value="NZ_CP165727.1"/>
</dbReference>
<evidence type="ECO:0000313" key="2">
    <source>
        <dbReference type="EMBL" id="XDV66321.1"/>
    </source>
</evidence>
<evidence type="ECO:0000256" key="1">
    <source>
        <dbReference type="SAM" id="MobiDB-lite"/>
    </source>
</evidence>
<gene>
    <name evidence="2" type="ORF">AB5J51_27055</name>
</gene>
<dbReference type="PROSITE" id="PS51257">
    <property type="entry name" value="PROKAR_LIPOPROTEIN"/>
    <property type="match status" value="1"/>
</dbReference>
<accession>A0AB39YB14</accession>
<reference evidence="2" key="1">
    <citation type="submission" date="2024-08" db="EMBL/GenBank/DDBJ databases">
        <authorList>
            <person name="Yu S.T."/>
        </authorList>
    </citation>
    <scope>NUCLEOTIDE SEQUENCE</scope>
    <source>
        <strain evidence="2">R33</strain>
    </source>
</reference>
<sequence length="149" mass="15918">MHRHHLAAALAAAALLTLTGCSSDSKPAADKPADAPAPATSPSPRIDPERAALDKAVRAYSAAYFQPDGKAAYALLSKRCQTKAGDEDVFAIVVDTAAKGYGRQELQTLTIDQLAGDMARVSYTYLVPKLNQSQQPWTREAGAWHYDGC</sequence>
<feature type="compositionally biased region" description="Low complexity" evidence="1">
    <location>
        <begin position="34"/>
        <end position="44"/>
    </location>
</feature>
<feature type="region of interest" description="Disordered" evidence="1">
    <location>
        <begin position="25"/>
        <end position="47"/>
    </location>
</feature>
<dbReference type="AlphaFoldDB" id="A0AB39YB14"/>
<dbReference type="EMBL" id="CP165727">
    <property type="protein sequence ID" value="XDV66321.1"/>
    <property type="molecule type" value="Genomic_DNA"/>
</dbReference>
<proteinExistence type="predicted"/>
<name>A0AB39YB14_9ACTN</name>
<protein>
    <recommendedName>
        <fullName evidence="3">Lipoprotein</fullName>
    </recommendedName>
</protein>
<organism evidence="2">
    <name type="scientific">Streptomyces sp. R33</name>
    <dbReference type="NCBI Taxonomy" id="3238629"/>
    <lineage>
        <taxon>Bacteria</taxon>
        <taxon>Bacillati</taxon>
        <taxon>Actinomycetota</taxon>
        <taxon>Actinomycetes</taxon>
        <taxon>Kitasatosporales</taxon>
        <taxon>Streptomycetaceae</taxon>
        <taxon>Streptomyces</taxon>
    </lineage>
</organism>
<evidence type="ECO:0008006" key="3">
    <source>
        <dbReference type="Google" id="ProtNLM"/>
    </source>
</evidence>